<keyword evidence="6 11" id="KW-0479">Metal-binding</keyword>
<dbReference type="GO" id="GO:0000976">
    <property type="term" value="F:transcription cis-regulatory region binding"/>
    <property type="evidence" value="ECO:0007669"/>
    <property type="project" value="TreeGrafter"/>
</dbReference>
<feature type="binding site" evidence="12">
    <location>
        <position position="103"/>
    </location>
    <ligand>
        <name>Fe cation</name>
        <dbReference type="ChEBI" id="CHEBI:24875"/>
    </ligand>
</feature>
<evidence type="ECO:0000256" key="11">
    <source>
        <dbReference type="PIRSR" id="PIRSR602481-1"/>
    </source>
</evidence>
<evidence type="ECO:0000256" key="3">
    <source>
        <dbReference type="ARBA" id="ARBA00011738"/>
    </source>
</evidence>
<dbReference type="InterPro" id="IPR043135">
    <property type="entry name" value="Fur_C"/>
</dbReference>
<dbReference type="Pfam" id="PF01475">
    <property type="entry name" value="FUR"/>
    <property type="match status" value="1"/>
</dbReference>
<dbReference type="GO" id="GO:0003700">
    <property type="term" value="F:DNA-binding transcription factor activity"/>
    <property type="evidence" value="ECO:0007669"/>
    <property type="project" value="InterPro"/>
</dbReference>
<evidence type="ECO:0000256" key="9">
    <source>
        <dbReference type="ARBA" id="ARBA00023125"/>
    </source>
</evidence>
<comment type="cofactor">
    <cofactor evidence="11">
        <name>Zn(2+)</name>
        <dbReference type="ChEBI" id="CHEBI:29105"/>
    </cofactor>
    <text evidence="11">Binds 1 zinc ion per subunit.</text>
</comment>
<evidence type="ECO:0000256" key="6">
    <source>
        <dbReference type="ARBA" id="ARBA00022723"/>
    </source>
</evidence>
<accession>A0AAJ1UMN9</accession>
<evidence type="ECO:0000313" key="13">
    <source>
        <dbReference type="EMBL" id="MDH7899203.1"/>
    </source>
</evidence>
<dbReference type="EMBL" id="JAOPMD010000006">
    <property type="protein sequence ID" value="MDH7899203.1"/>
    <property type="molecule type" value="Genomic_DNA"/>
</dbReference>
<keyword evidence="8" id="KW-0805">Transcription regulation</keyword>
<dbReference type="Gene3D" id="3.30.1490.190">
    <property type="match status" value="1"/>
</dbReference>
<feature type="binding site" evidence="11">
    <location>
        <position position="128"/>
    </location>
    <ligand>
        <name>Zn(2+)</name>
        <dbReference type="ChEBI" id="CHEBI:29105"/>
    </ligand>
</feature>
<dbReference type="GO" id="GO:0005829">
    <property type="term" value="C:cytosol"/>
    <property type="evidence" value="ECO:0007669"/>
    <property type="project" value="TreeGrafter"/>
</dbReference>
<reference evidence="13" key="2">
    <citation type="submission" date="2023-04" db="EMBL/GenBank/DDBJ databases">
        <authorList>
            <person name="Orihara K."/>
        </authorList>
    </citation>
    <scope>NUCLEOTIDE SEQUENCE</scope>
    <source>
        <strain evidence="13">YIT 13057</strain>
    </source>
</reference>
<comment type="subcellular location">
    <subcellularLocation>
        <location evidence="1">Cytoplasm</location>
    </subcellularLocation>
</comment>
<dbReference type="RefSeq" id="WP_157872358.1">
    <property type="nucleotide sequence ID" value="NZ_JAOPLY010000004.1"/>
</dbReference>
<dbReference type="GO" id="GO:1900376">
    <property type="term" value="P:regulation of secondary metabolite biosynthetic process"/>
    <property type="evidence" value="ECO:0007669"/>
    <property type="project" value="TreeGrafter"/>
</dbReference>
<protein>
    <submittedName>
        <fullName evidence="13">Transcriptional repressor</fullName>
    </submittedName>
</protein>
<evidence type="ECO:0000256" key="10">
    <source>
        <dbReference type="ARBA" id="ARBA00023163"/>
    </source>
</evidence>
<keyword evidence="5" id="KW-0678">Repressor</keyword>
<dbReference type="SUPFAM" id="SSF46785">
    <property type="entry name" value="Winged helix' DNA-binding domain"/>
    <property type="match status" value="1"/>
</dbReference>
<comment type="caution">
    <text evidence="13">The sequence shown here is derived from an EMBL/GenBank/DDBJ whole genome shotgun (WGS) entry which is preliminary data.</text>
</comment>
<keyword evidence="4" id="KW-0963">Cytoplasm</keyword>
<evidence type="ECO:0000256" key="12">
    <source>
        <dbReference type="PIRSR" id="PIRSR602481-2"/>
    </source>
</evidence>
<evidence type="ECO:0000256" key="1">
    <source>
        <dbReference type="ARBA" id="ARBA00004496"/>
    </source>
</evidence>
<dbReference type="PANTHER" id="PTHR33202">
    <property type="entry name" value="ZINC UPTAKE REGULATION PROTEIN"/>
    <property type="match status" value="1"/>
</dbReference>
<dbReference type="AlphaFoldDB" id="A0AAJ1UMN9"/>
<keyword evidence="10" id="KW-0804">Transcription</keyword>
<dbReference type="Gene3D" id="1.10.10.10">
    <property type="entry name" value="Winged helix-like DNA-binding domain superfamily/Winged helix DNA-binding domain"/>
    <property type="match status" value="1"/>
</dbReference>
<evidence type="ECO:0000256" key="4">
    <source>
        <dbReference type="ARBA" id="ARBA00022490"/>
    </source>
</evidence>
<evidence type="ECO:0000256" key="7">
    <source>
        <dbReference type="ARBA" id="ARBA00022833"/>
    </source>
</evidence>
<feature type="binding site" evidence="11">
    <location>
        <position position="91"/>
    </location>
    <ligand>
        <name>Zn(2+)</name>
        <dbReference type="ChEBI" id="CHEBI:29105"/>
    </ligand>
</feature>
<feature type="binding site" evidence="12">
    <location>
        <position position="120"/>
    </location>
    <ligand>
        <name>Fe cation</name>
        <dbReference type="ChEBI" id="CHEBI:24875"/>
    </ligand>
</feature>
<evidence type="ECO:0000313" key="14">
    <source>
        <dbReference type="Proteomes" id="UP001157379"/>
    </source>
</evidence>
<dbReference type="InterPro" id="IPR002481">
    <property type="entry name" value="FUR"/>
</dbReference>
<dbReference type="GO" id="GO:0045892">
    <property type="term" value="P:negative regulation of DNA-templated transcription"/>
    <property type="evidence" value="ECO:0007669"/>
    <property type="project" value="TreeGrafter"/>
</dbReference>
<gene>
    <name evidence="13" type="ORF">OB936_03090</name>
</gene>
<dbReference type="Proteomes" id="UP001157379">
    <property type="component" value="Unassembled WGS sequence"/>
</dbReference>
<evidence type="ECO:0000256" key="8">
    <source>
        <dbReference type="ARBA" id="ARBA00023015"/>
    </source>
</evidence>
<evidence type="ECO:0000256" key="5">
    <source>
        <dbReference type="ARBA" id="ARBA00022491"/>
    </source>
</evidence>
<keyword evidence="7 11" id="KW-0862">Zinc</keyword>
<feature type="binding site" evidence="11">
    <location>
        <position position="131"/>
    </location>
    <ligand>
        <name>Zn(2+)</name>
        <dbReference type="ChEBI" id="CHEBI:29105"/>
    </ligand>
</feature>
<evidence type="ECO:0000256" key="2">
    <source>
        <dbReference type="ARBA" id="ARBA00007957"/>
    </source>
</evidence>
<keyword evidence="9" id="KW-0238">DNA-binding</keyword>
<name>A0AAJ1UMN9_9BIFI</name>
<keyword evidence="12" id="KW-0408">Iron</keyword>
<proteinExistence type="inferred from homology"/>
<feature type="binding site" evidence="11">
    <location>
        <position position="88"/>
    </location>
    <ligand>
        <name>Zn(2+)</name>
        <dbReference type="ChEBI" id="CHEBI:29105"/>
    </ligand>
</feature>
<dbReference type="PANTHER" id="PTHR33202:SF2">
    <property type="entry name" value="FERRIC UPTAKE REGULATION PROTEIN"/>
    <property type="match status" value="1"/>
</dbReference>
<organism evidence="13 14">
    <name type="scientific">Bifidobacterium catenulatum subsp. kashiwanohense</name>
    <dbReference type="NCBI Taxonomy" id="630129"/>
    <lineage>
        <taxon>Bacteria</taxon>
        <taxon>Bacillati</taxon>
        <taxon>Actinomycetota</taxon>
        <taxon>Actinomycetes</taxon>
        <taxon>Bifidobacteriales</taxon>
        <taxon>Bifidobacteriaceae</taxon>
        <taxon>Bifidobacterium</taxon>
    </lineage>
</organism>
<comment type="similarity">
    <text evidence="2">Belongs to the Fur family.</text>
</comment>
<sequence length="159" mass="17907">MVDAEKGVKERVSRPRLLIAQVLGDMRRFVSAQQIVEVLKCRNLKVGTATVYRNLKLMAEQGVDVIHVDDETFYRECSDGKRHHHVICRVCGRTVEIEVPGLERWIDKAMAHPHYRDVDHDLESFGICLKCAQAQDKSHHGEDAVKSADSGGAVMKSDN</sequence>
<reference evidence="13" key="1">
    <citation type="journal article" date="2023" name="Gut Microbes">
        <title>Characterization of Bifidobacterium kashiwanohense that utilizes both milk- and plant-derived oligosaccharides.</title>
        <authorList>
            <person name="Orihara K."/>
            <person name="Yahagi K."/>
            <person name="Saito Y."/>
            <person name="Watanabe Y."/>
            <person name="Sasai T."/>
            <person name="Hara T."/>
            <person name="Tsukuda N."/>
            <person name="Oki K."/>
            <person name="Fujimoto J."/>
            <person name="Matsuki T."/>
        </authorList>
    </citation>
    <scope>NUCLEOTIDE SEQUENCE</scope>
    <source>
        <strain evidence="13">YIT 13057</strain>
    </source>
</reference>
<dbReference type="GO" id="GO:0008270">
    <property type="term" value="F:zinc ion binding"/>
    <property type="evidence" value="ECO:0007669"/>
    <property type="project" value="TreeGrafter"/>
</dbReference>
<dbReference type="InterPro" id="IPR036390">
    <property type="entry name" value="WH_DNA-bd_sf"/>
</dbReference>
<comment type="subunit">
    <text evidence="3">Homodimer.</text>
</comment>
<comment type="cofactor">
    <cofactor evidence="12">
        <name>Mn(2+)</name>
        <dbReference type="ChEBI" id="CHEBI:29035"/>
    </cofactor>
    <cofactor evidence="12">
        <name>Fe(2+)</name>
        <dbReference type="ChEBI" id="CHEBI:29033"/>
    </cofactor>
    <text evidence="12">Binds 1 Mn(2+) or Fe(2+) ion per subunit.</text>
</comment>
<dbReference type="CDD" id="cd07153">
    <property type="entry name" value="Fur_like"/>
    <property type="match status" value="1"/>
</dbReference>
<dbReference type="InterPro" id="IPR036388">
    <property type="entry name" value="WH-like_DNA-bd_sf"/>
</dbReference>